<dbReference type="Proteomes" id="UP000322822">
    <property type="component" value="Chromosome 2"/>
</dbReference>
<evidence type="ECO:0000256" key="2">
    <source>
        <dbReference type="ARBA" id="ARBA00005272"/>
    </source>
</evidence>
<evidence type="ECO:0000256" key="4">
    <source>
        <dbReference type="ARBA" id="ARBA00022827"/>
    </source>
</evidence>
<name>A0A5P2HFF7_9BURK</name>
<evidence type="ECO:0000313" key="8">
    <source>
        <dbReference type="Proteomes" id="UP000322822"/>
    </source>
</evidence>
<organism evidence="7 8">
    <name type="scientific">Cupriavidus pauculus</name>
    <dbReference type="NCBI Taxonomy" id="82633"/>
    <lineage>
        <taxon>Bacteria</taxon>
        <taxon>Pseudomonadati</taxon>
        <taxon>Pseudomonadota</taxon>
        <taxon>Betaproteobacteria</taxon>
        <taxon>Burkholderiales</taxon>
        <taxon>Burkholderiaceae</taxon>
        <taxon>Cupriavidus</taxon>
    </lineage>
</organism>
<keyword evidence="5" id="KW-0560">Oxidoreductase</keyword>
<dbReference type="SUPFAM" id="SSF51905">
    <property type="entry name" value="FAD/NAD(P)-binding domain"/>
    <property type="match status" value="1"/>
</dbReference>
<proteinExistence type="inferred from homology"/>
<dbReference type="InterPro" id="IPR023753">
    <property type="entry name" value="FAD/NAD-binding_dom"/>
</dbReference>
<evidence type="ECO:0000313" key="7">
    <source>
        <dbReference type="EMBL" id="QET06334.1"/>
    </source>
</evidence>
<feature type="domain" description="FAD/NAD(P)-binding" evidence="6">
    <location>
        <begin position="3"/>
        <end position="314"/>
    </location>
</feature>
<protein>
    <submittedName>
        <fullName evidence="7">NAD(P)/FAD-dependent oxidoreductase</fullName>
    </submittedName>
</protein>
<dbReference type="AlphaFoldDB" id="A0A5P2HFF7"/>
<dbReference type="InterPro" id="IPR051169">
    <property type="entry name" value="NADH-Q_oxidoreductase"/>
</dbReference>
<dbReference type="PANTHER" id="PTHR42913:SF3">
    <property type="entry name" value="64 KDA MITOCHONDRIAL NADH DEHYDROGENASE (EUROFUNG)"/>
    <property type="match status" value="1"/>
</dbReference>
<gene>
    <name evidence="7" type="ORF">FOB72_31060</name>
</gene>
<comment type="cofactor">
    <cofactor evidence="1">
        <name>FAD</name>
        <dbReference type="ChEBI" id="CHEBI:57692"/>
    </cofactor>
</comment>
<dbReference type="PRINTS" id="PR00368">
    <property type="entry name" value="FADPNR"/>
</dbReference>
<dbReference type="Pfam" id="PF07992">
    <property type="entry name" value="Pyr_redox_2"/>
    <property type="match status" value="1"/>
</dbReference>
<dbReference type="PANTHER" id="PTHR42913">
    <property type="entry name" value="APOPTOSIS-INDUCING FACTOR 1"/>
    <property type="match status" value="1"/>
</dbReference>
<comment type="similarity">
    <text evidence="2">Belongs to the NADH dehydrogenase family.</text>
</comment>
<dbReference type="GO" id="GO:0003955">
    <property type="term" value="F:NAD(P)H dehydrogenase (quinone) activity"/>
    <property type="evidence" value="ECO:0007669"/>
    <property type="project" value="TreeGrafter"/>
</dbReference>
<evidence type="ECO:0000256" key="3">
    <source>
        <dbReference type="ARBA" id="ARBA00022630"/>
    </source>
</evidence>
<evidence type="ECO:0000256" key="5">
    <source>
        <dbReference type="ARBA" id="ARBA00023002"/>
    </source>
</evidence>
<dbReference type="Gene3D" id="3.50.50.100">
    <property type="match status" value="1"/>
</dbReference>
<dbReference type="GO" id="GO:0019646">
    <property type="term" value="P:aerobic electron transport chain"/>
    <property type="evidence" value="ECO:0007669"/>
    <property type="project" value="TreeGrafter"/>
</dbReference>
<evidence type="ECO:0000259" key="6">
    <source>
        <dbReference type="Pfam" id="PF07992"/>
    </source>
</evidence>
<keyword evidence="4" id="KW-0274">FAD</keyword>
<evidence type="ECO:0000256" key="1">
    <source>
        <dbReference type="ARBA" id="ARBA00001974"/>
    </source>
</evidence>
<reference evidence="7 8" key="1">
    <citation type="submission" date="2019-09" db="EMBL/GenBank/DDBJ databases">
        <title>FDA dAtabase for Regulatory Grade micrObial Sequences (FDA-ARGOS): Supporting development and validation of Infectious Disease Dx tests.</title>
        <authorList>
            <person name="Sciortino C."/>
            <person name="Tallon L."/>
            <person name="Sadzewicz L."/>
            <person name="Vavikolanu K."/>
            <person name="Mehta A."/>
            <person name="Aluvathingal J."/>
            <person name="Nadendla S."/>
            <person name="Nandy P."/>
            <person name="Geyer C."/>
            <person name="Yan Y."/>
            <person name="Sichtig H."/>
        </authorList>
    </citation>
    <scope>NUCLEOTIDE SEQUENCE [LARGE SCALE GENOMIC DNA]</scope>
    <source>
        <strain evidence="7 8">FDAARGOS_664</strain>
    </source>
</reference>
<dbReference type="OrthoDB" id="9781621at2"/>
<keyword evidence="3" id="KW-0285">Flavoprotein</keyword>
<dbReference type="EMBL" id="CP044067">
    <property type="protein sequence ID" value="QET06334.1"/>
    <property type="molecule type" value="Genomic_DNA"/>
</dbReference>
<dbReference type="RefSeq" id="WP_150377052.1">
    <property type="nucleotide sequence ID" value="NZ_CP044067.1"/>
</dbReference>
<accession>A0A5P2HFF7</accession>
<dbReference type="InterPro" id="IPR036188">
    <property type="entry name" value="FAD/NAD-bd_sf"/>
</dbReference>
<dbReference type="PRINTS" id="PR00411">
    <property type="entry name" value="PNDRDTASEI"/>
</dbReference>
<sequence>MQRIIVVGGGFGGLWSAVGAARRLREAGAAQASVEVVLIDPHPHHRIRVRNYEADLASTLVPYAEVLDPIGVRHIMGEVTGIDADAQTVAVREGGETRPLPYARLVVATGSRLARPPIPGLQHAFDIDTYDGATRLRDHVGRLSALPPVEGRFTALVIGAGLTGIELALELPHRLREAAGSGEHADCRTILADRNAQIGAAMGGAQPVIERACRELGIEMWPGFSVASIDASGATLTDGTYVPASTVVWCGGMRAHPLNASLPVTLDAMGRLPVDTFMRVHGIPNVFAAGDAAEALIDGEHPSVMSCQHARPMGRFAGHNAAAEWLGEPMLPLSIDWYTTILDLGPWGAVYTEGWDRRLVAEGEVAKKTKFVINHARIYPPRTGNAEEILLAGAPVVQRPPAYGDGGARH</sequence>